<dbReference type="Gene3D" id="1.10.640.10">
    <property type="entry name" value="Haem peroxidase domain superfamily, animal type"/>
    <property type="match status" value="1"/>
</dbReference>
<feature type="transmembrane region" description="Helical" evidence="1">
    <location>
        <begin position="20"/>
        <end position="38"/>
    </location>
</feature>
<reference evidence="2 3" key="1">
    <citation type="submission" date="2023-10" db="EMBL/GenBank/DDBJ databases">
        <authorList>
            <person name="Maclean D."/>
            <person name="Macfadyen A."/>
        </authorList>
    </citation>
    <scope>NUCLEOTIDE SEQUENCE [LARGE SCALE GENOMIC DNA]</scope>
</reference>
<organism evidence="2 3">
    <name type="scientific">Coccomyxa viridis</name>
    <dbReference type="NCBI Taxonomy" id="1274662"/>
    <lineage>
        <taxon>Eukaryota</taxon>
        <taxon>Viridiplantae</taxon>
        <taxon>Chlorophyta</taxon>
        <taxon>core chlorophytes</taxon>
        <taxon>Trebouxiophyceae</taxon>
        <taxon>Trebouxiophyceae incertae sedis</taxon>
        <taxon>Coccomyxaceae</taxon>
        <taxon>Coccomyxa</taxon>
    </lineage>
</organism>
<dbReference type="InterPro" id="IPR037120">
    <property type="entry name" value="Haem_peroxidase_sf_animal"/>
</dbReference>
<comment type="caution">
    <text evidence="2">The sequence shown here is derived from an EMBL/GenBank/DDBJ whole genome shotgun (WGS) entry which is preliminary data.</text>
</comment>
<dbReference type="PROSITE" id="PS50292">
    <property type="entry name" value="PEROXIDASE_3"/>
    <property type="match status" value="1"/>
</dbReference>
<sequence>MTAVLPLLFDPATIMKALQPLYTSSAPPIILGIVYLGLTRDYLYKNHVHDYNTHEALHTPTTCTKYELKFRTYDGRCNNLEQPGMGKKGGR</sequence>
<keyword evidence="1" id="KW-0472">Membrane</keyword>
<evidence type="ECO:0000313" key="3">
    <source>
        <dbReference type="Proteomes" id="UP001314263"/>
    </source>
</evidence>
<gene>
    <name evidence="2" type="ORF">CVIRNUC_000309</name>
</gene>
<dbReference type="AlphaFoldDB" id="A0AAV1HSD7"/>
<dbReference type="EMBL" id="CAUYUE010000001">
    <property type="protein sequence ID" value="CAK0733644.1"/>
    <property type="molecule type" value="Genomic_DNA"/>
</dbReference>
<dbReference type="InterPro" id="IPR019791">
    <property type="entry name" value="Haem_peroxidase_animal"/>
</dbReference>
<dbReference type="Proteomes" id="UP001314263">
    <property type="component" value="Unassembled WGS sequence"/>
</dbReference>
<keyword evidence="3" id="KW-1185">Reference proteome</keyword>
<protein>
    <submittedName>
        <fullName evidence="2">Uncharacterized protein</fullName>
    </submittedName>
</protein>
<name>A0AAV1HSD7_9CHLO</name>
<keyword evidence="1" id="KW-0812">Transmembrane</keyword>
<proteinExistence type="predicted"/>
<accession>A0AAV1HSD7</accession>
<keyword evidence="1" id="KW-1133">Transmembrane helix</keyword>
<evidence type="ECO:0000313" key="2">
    <source>
        <dbReference type="EMBL" id="CAK0733644.1"/>
    </source>
</evidence>
<evidence type="ECO:0000256" key="1">
    <source>
        <dbReference type="SAM" id="Phobius"/>
    </source>
</evidence>